<organism evidence="1 2">
    <name type="scientific">Nocardia huaxiensis</name>
    <dbReference type="NCBI Taxonomy" id="2755382"/>
    <lineage>
        <taxon>Bacteria</taxon>
        <taxon>Bacillati</taxon>
        <taxon>Actinomycetota</taxon>
        <taxon>Actinomycetes</taxon>
        <taxon>Mycobacteriales</taxon>
        <taxon>Nocardiaceae</taxon>
        <taxon>Nocardia</taxon>
    </lineage>
</organism>
<keyword evidence="2" id="KW-1185">Reference proteome</keyword>
<protein>
    <submittedName>
        <fullName evidence="1">Uncharacterized protein</fullName>
    </submittedName>
</protein>
<proteinExistence type="predicted"/>
<dbReference type="AlphaFoldDB" id="A0A7D6V7J5"/>
<accession>A0A7D6V7J5</accession>
<sequence>MVFRLRAVSSDTAARGMSIREYQYQTLSEVVDALRPFGIALDPERLLAQSADGRWQMAVDSENGRATLTVFLPAD</sequence>
<evidence type="ECO:0000313" key="2">
    <source>
        <dbReference type="Proteomes" id="UP000515512"/>
    </source>
</evidence>
<dbReference type="KEGG" id="nhu:H0264_22115"/>
<gene>
    <name evidence="1" type="ORF">H0264_22115</name>
</gene>
<evidence type="ECO:0000313" key="1">
    <source>
        <dbReference type="EMBL" id="QLY28093.1"/>
    </source>
</evidence>
<dbReference type="Proteomes" id="UP000515512">
    <property type="component" value="Chromosome"/>
</dbReference>
<dbReference type="RefSeq" id="WP_181579301.1">
    <property type="nucleotide sequence ID" value="NZ_CP059399.1"/>
</dbReference>
<name>A0A7D6V7J5_9NOCA</name>
<reference evidence="1 2" key="1">
    <citation type="submission" date="2020-07" db="EMBL/GenBank/DDBJ databases">
        <authorList>
            <person name="Zhuang K."/>
            <person name="Ran Y."/>
        </authorList>
    </citation>
    <scope>NUCLEOTIDE SEQUENCE [LARGE SCALE GENOMIC DNA]</scope>
    <source>
        <strain evidence="1 2">WCH-YHL-001</strain>
    </source>
</reference>
<dbReference type="EMBL" id="CP059399">
    <property type="protein sequence ID" value="QLY28093.1"/>
    <property type="molecule type" value="Genomic_DNA"/>
</dbReference>